<accession>A0A3B0SSF6</accession>
<reference evidence="9" key="1">
    <citation type="submission" date="2018-06" db="EMBL/GenBank/DDBJ databases">
        <authorList>
            <person name="Zhirakovskaya E."/>
        </authorList>
    </citation>
    <scope>NUCLEOTIDE SEQUENCE</scope>
</reference>
<dbReference type="Pfam" id="PF08352">
    <property type="entry name" value="oligo_HPY"/>
    <property type="match status" value="1"/>
</dbReference>
<dbReference type="InterPro" id="IPR003439">
    <property type="entry name" value="ABC_transporter-like_ATP-bd"/>
</dbReference>
<dbReference type="GO" id="GO:0005886">
    <property type="term" value="C:plasma membrane"/>
    <property type="evidence" value="ECO:0007669"/>
    <property type="project" value="UniProtKB-SubCell"/>
</dbReference>
<dbReference type="PANTHER" id="PTHR43297:SF2">
    <property type="entry name" value="DIPEPTIDE TRANSPORT ATP-BINDING PROTEIN DPPD"/>
    <property type="match status" value="1"/>
</dbReference>
<dbReference type="SUPFAM" id="SSF52540">
    <property type="entry name" value="P-loop containing nucleoside triphosphate hydrolases"/>
    <property type="match status" value="1"/>
</dbReference>
<dbReference type="GO" id="GO:0015833">
    <property type="term" value="P:peptide transport"/>
    <property type="evidence" value="ECO:0007669"/>
    <property type="project" value="InterPro"/>
</dbReference>
<organism evidence="9">
    <name type="scientific">hydrothermal vent metagenome</name>
    <dbReference type="NCBI Taxonomy" id="652676"/>
    <lineage>
        <taxon>unclassified sequences</taxon>
        <taxon>metagenomes</taxon>
        <taxon>ecological metagenomes</taxon>
    </lineage>
</organism>
<evidence type="ECO:0000256" key="5">
    <source>
        <dbReference type="ARBA" id="ARBA00022840"/>
    </source>
</evidence>
<dbReference type="InterPro" id="IPR003593">
    <property type="entry name" value="AAA+_ATPase"/>
</dbReference>
<dbReference type="PANTHER" id="PTHR43297">
    <property type="entry name" value="OLIGOPEPTIDE TRANSPORT ATP-BINDING PROTEIN APPD"/>
    <property type="match status" value="1"/>
</dbReference>
<keyword evidence="4" id="KW-0547">Nucleotide-binding</keyword>
<evidence type="ECO:0000256" key="6">
    <source>
        <dbReference type="ARBA" id="ARBA00023136"/>
    </source>
</evidence>
<dbReference type="Gene3D" id="3.40.50.300">
    <property type="entry name" value="P-loop containing nucleotide triphosphate hydrolases"/>
    <property type="match status" value="1"/>
</dbReference>
<proteinExistence type="predicted"/>
<dbReference type="GO" id="GO:0016887">
    <property type="term" value="F:ATP hydrolysis activity"/>
    <property type="evidence" value="ECO:0007669"/>
    <property type="project" value="InterPro"/>
</dbReference>
<evidence type="ECO:0000256" key="2">
    <source>
        <dbReference type="ARBA" id="ARBA00022448"/>
    </source>
</evidence>
<evidence type="ECO:0000256" key="4">
    <source>
        <dbReference type="ARBA" id="ARBA00022741"/>
    </source>
</evidence>
<dbReference type="CDD" id="cd03257">
    <property type="entry name" value="ABC_NikE_OppD_transporters"/>
    <property type="match status" value="1"/>
</dbReference>
<dbReference type="AlphaFoldDB" id="A0A3B0SSF6"/>
<dbReference type="FunFam" id="3.40.50.300:FF:000016">
    <property type="entry name" value="Oligopeptide ABC transporter ATP-binding component"/>
    <property type="match status" value="1"/>
</dbReference>
<dbReference type="InterPro" id="IPR017871">
    <property type="entry name" value="ABC_transporter-like_CS"/>
</dbReference>
<keyword evidence="5 9" id="KW-0067">ATP-binding</keyword>
<dbReference type="InterPro" id="IPR013563">
    <property type="entry name" value="Oligopep_ABC_C"/>
</dbReference>
<keyword evidence="2" id="KW-0813">Transport</keyword>
<dbReference type="SMART" id="SM00382">
    <property type="entry name" value="AAA"/>
    <property type="match status" value="1"/>
</dbReference>
<evidence type="ECO:0000256" key="3">
    <source>
        <dbReference type="ARBA" id="ARBA00022475"/>
    </source>
</evidence>
<evidence type="ECO:0000259" key="8">
    <source>
        <dbReference type="PROSITE" id="PS50893"/>
    </source>
</evidence>
<dbReference type="EMBL" id="UOEI01000422">
    <property type="protein sequence ID" value="VAW05222.1"/>
    <property type="molecule type" value="Genomic_DNA"/>
</dbReference>
<evidence type="ECO:0000256" key="1">
    <source>
        <dbReference type="ARBA" id="ARBA00004202"/>
    </source>
</evidence>
<feature type="compositionally biased region" description="Polar residues" evidence="7">
    <location>
        <begin position="1"/>
        <end position="10"/>
    </location>
</feature>
<dbReference type="NCBIfam" id="TIGR01727">
    <property type="entry name" value="oligo_HPY"/>
    <property type="match status" value="1"/>
</dbReference>
<feature type="region of interest" description="Disordered" evidence="7">
    <location>
        <begin position="1"/>
        <end position="20"/>
    </location>
</feature>
<dbReference type="GO" id="GO:0005524">
    <property type="term" value="F:ATP binding"/>
    <property type="evidence" value="ECO:0007669"/>
    <property type="project" value="UniProtKB-KW"/>
</dbReference>
<dbReference type="PROSITE" id="PS50893">
    <property type="entry name" value="ABC_TRANSPORTER_2"/>
    <property type="match status" value="1"/>
</dbReference>
<dbReference type="Pfam" id="PF00005">
    <property type="entry name" value="ABC_tran"/>
    <property type="match status" value="1"/>
</dbReference>
<dbReference type="InterPro" id="IPR050388">
    <property type="entry name" value="ABC_Ni/Peptide_Import"/>
</dbReference>
<name>A0A3B0SSF6_9ZZZZ</name>
<dbReference type="InterPro" id="IPR027417">
    <property type="entry name" value="P-loop_NTPase"/>
</dbReference>
<keyword evidence="6" id="KW-0472">Membrane</keyword>
<evidence type="ECO:0000256" key="7">
    <source>
        <dbReference type="SAM" id="MobiDB-lite"/>
    </source>
</evidence>
<protein>
    <submittedName>
        <fullName evidence="9">Oligopeptide transport ATP-binding protein OppD (TC 3.A.1.5.1)</fullName>
    </submittedName>
</protein>
<feature type="domain" description="ABC transporter" evidence="8">
    <location>
        <begin position="27"/>
        <end position="275"/>
    </location>
</feature>
<dbReference type="PROSITE" id="PS00211">
    <property type="entry name" value="ABC_TRANSPORTER_1"/>
    <property type="match status" value="1"/>
</dbReference>
<gene>
    <name evidence="9" type="ORF">MNBD_ACTINO01-356</name>
</gene>
<keyword evidence="3" id="KW-1003">Cell membrane</keyword>
<evidence type="ECO:0000313" key="9">
    <source>
        <dbReference type="EMBL" id="VAW05222.1"/>
    </source>
</evidence>
<sequence>MTNTPDTQVTMVPPDANRPSGERLLEIRGLKTHFDTRDGVVKAVDGVDIHVDRGEVLGIVGESGCGKSVMSLSIMGLVPKPGKVVEGTIVFDGQLLDDLSSAQLRALRGEHMSMIFQQPGSALNPVQRAGVQIKEVFKLHRDWSKDVEEEKVIESLTSVGIPDPESRAKAYPHELSGGMAQRVMIAMALACEPELLIADEPTTALDVTIQAQILDLVRDLQESSNTAVILITHDLGVIAEMADRVAVMYAGEIVEETDVSTLFRDPLHPYSHGLLASIPVLGAPTKTLETIPGVVPSLIDLPSGCRFAARCAARIENDLTICTEQRPQLIEVEPGRSVRCWLHVEDVTDG</sequence>
<comment type="subcellular location">
    <subcellularLocation>
        <location evidence="1">Cell membrane</location>
        <topology evidence="1">Peripheral membrane protein</topology>
    </subcellularLocation>
</comment>